<protein>
    <recommendedName>
        <fullName evidence="4">Lipoprotein</fullName>
    </recommendedName>
</protein>
<organism evidence="2 3">
    <name type="scientific">Spirosoma linguale (strain ATCC 33905 / DSM 74 / LMG 10896 / Claus 1)</name>
    <dbReference type="NCBI Taxonomy" id="504472"/>
    <lineage>
        <taxon>Bacteria</taxon>
        <taxon>Pseudomonadati</taxon>
        <taxon>Bacteroidota</taxon>
        <taxon>Cytophagia</taxon>
        <taxon>Cytophagales</taxon>
        <taxon>Cytophagaceae</taxon>
        <taxon>Spirosoma</taxon>
    </lineage>
</organism>
<dbReference type="RefSeq" id="WP_012929610.1">
    <property type="nucleotide sequence ID" value="NC_013730.1"/>
</dbReference>
<dbReference type="EMBL" id="CP001769">
    <property type="protein sequence ID" value="ADB41109.1"/>
    <property type="molecule type" value="Genomic_DNA"/>
</dbReference>
<keyword evidence="1" id="KW-0732">Signal</keyword>
<evidence type="ECO:0000313" key="2">
    <source>
        <dbReference type="EMBL" id="ADB41109.1"/>
    </source>
</evidence>
<gene>
    <name evidence="2" type="ordered locus">Slin_5137</name>
</gene>
<dbReference type="AlphaFoldDB" id="D2QGT7"/>
<reference evidence="2 3" key="1">
    <citation type="journal article" date="2010" name="Stand. Genomic Sci.">
        <title>Complete genome sequence of Spirosoma linguale type strain (1).</title>
        <authorList>
            <person name="Lail K."/>
            <person name="Sikorski J."/>
            <person name="Saunders E."/>
            <person name="Lapidus A."/>
            <person name="Glavina Del Rio T."/>
            <person name="Copeland A."/>
            <person name="Tice H."/>
            <person name="Cheng J.-F."/>
            <person name="Lucas S."/>
            <person name="Nolan M."/>
            <person name="Bruce D."/>
            <person name="Goodwin L."/>
            <person name="Pitluck S."/>
            <person name="Ivanova N."/>
            <person name="Mavromatis K."/>
            <person name="Ovchinnikova G."/>
            <person name="Pati A."/>
            <person name="Chen A."/>
            <person name="Palaniappan K."/>
            <person name="Land M."/>
            <person name="Hauser L."/>
            <person name="Chang Y.-J."/>
            <person name="Jeffries C.D."/>
            <person name="Chain P."/>
            <person name="Brettin T."/>
            <person name="Detter J.C."/>
            <person name="Schuetze A."/>
            <person name="Rohde M."/>
            <person name="Tindall B.J."/>
            <person name="Goeker M."/>
            <person name="Bristow J."/>
            <person name="Eisen J.A."/>
            <person name="Markowitz V."/>
            <person name="Hugenholtz P."/>
            <person name="Kyrpides N.C."/>
            <person name="Klenk H.-P."/>
            <person name="Chen F."/>
        </authorList>
    </citation>
    <scope>NUCLEOTIDE SEQUENCE [LARGE SCALE GENOMIC DNA]</scope>
    <source>
        <strain evidence="3">ATCC 33905 / DSM 74 / LMG 10896 / Claus 1</strain>
    </source>
</reference>
<sequence length="102" mass="11126">MKTTTNAFALLFAAISLTACMHQSIEPVRSTTPVQPVVQMDSIQGIHILPEETEQAESPFYYGLENVGKKNGSIPSEQPHVVAPSPRQTVMPVVKSDTLAQY</sequence>
<dbReference type="KEGG" id="sli:Slin_5137"/>
<dbReference type="HOGENOM" id="CLU_2275680_0_0_10"/>
<dbReference type="Proteomes" id="UP000002028">
    <property type="component" value="Chromosome"/>
</dbReference>
<dbReference type="STRING" id="504472.Slin_5137"/>
<feature type="chain" id="PRO_5003035310" description="Lipoprotein" evidence="1">
    <location>
        <begin position="22"/>
        <end position="102"/>
    </location>
</feature>
<evidence type="ECO:0000313" key="3">
    <source>
        <dbReference type="Proteomes" id="UP000002028"/>
    </source>
</evidence>
<evidence type="ECO:0000256" key="1">
    <source>
        <dbReference type="SAM" id="SignalP"/>
    </source>
</evidence>
<evidence type="ECO:0008006" key="4">
    <source>
        <dbReference type="Google" id="ProtNLM"/>
    </source>
</evidence>
<proteinExistence type="predicted"/>
<accession>D2QGT7</accession>
<name>D2QGT7_SPILD</name>
<dbReference type="PROSITE" id="PS51257">
    <property type="entry name" value="PROKAR_LIPOPROTEIN"/>
    <property type="match status" value="1"/>
</dbReference>
<feature type="signal peptide" evidence="1">
    <location>
        <begin position="1"/>
        <end position="21"/>
    </location>
</feature>
<keyword evidence="3" id="KW-1185">Reference proteome</keyword>